<gene>
    <name evidence="2" type="ORF">EPA93_09865</name>
</gene>
<dbReference type="EMBL" id="CP035758">
    <property type="protein sequence ID" value="QBD76297.1"/>
    <property type="molecule type" value="Genomic_DNA"/>
</dbReference>
<evidence type="ECO:0000313" key="3">
    <source>
        <dbReference type="Proteomes" id="UP000290365"/>
    </source>
</evidence>
<sequence>MNLLRLRVKEIAQEKRIGLAKLSRLSDISYKTIQKIWRNPYHDASLSTINRIARVLRVPTKDLLEDVAEEQVPEEYRLPLILTYE</sequence>
<dbReference type="InterPro" id="IPR001387">
    <property type="entry name" value="Cro/C1-type_HTH"/>
</dbReference>
<feature type="domain" description="HTH cro/C1-type" evidence="1">
    <location>
        <begin position="8"/>
        <end position="63"/>
    </location>
</feature>
<dbReference type="Gene3D" id="1.10.260.40">
    <property type="entry name" value="lambda repressor-like DNA-binding domains"/>
    <property type="match status" value="1"/>
</dbReference>
<dbReference type="KEGG" id="kbs:EPA93_09865"/>
<protein>
    <submittedName>
        <fullName evidence="2">XRE family transcriptional regulator</fullName>
    </submittedName>
</protein>
<name>A0A4P6JM00_KTERU</name>
<dbReference type="InterPro" id="IPR010982">
    <property type="entry name" value="Lambda_DNA-bd_dom_sf"/>
</dbReference>
<evidence type="ECO:0000259" key="1">
    <source>
        <dbReference type="PROSITE" id="PS50943"/>
    </source>
</evidence>
<dbReference type="OrthoDB" id="163799at2"/>
<keyword evidence="3" id="KW-1185">Reference proteome</keyword>
<dbReference type="PROSITE" id="PS50943">
    <property type="entry name" value="HTH_CROC1"/>
    <property type="match status" value="1"/>
</dbReference>
<reference evidence="2 3" key="1">
    <citation type="submission" date="2019-01" db="EMBL/GenBank/DDBJ databases">
        <title>Ktedonosporobacter rubrisoli SCAWS-G2.</title>
        <authorList>
            <person name="Huang Y."/>
            <person name="Yan B."/>
        </authorList>
    </citation>
    <scope>NUCLEOTIDE SEQUENCE [LARGE SCALE GENOMIC DNA]</scope>
    <source>
        <strain evidence="2 3">SCAWS-G2</strain>
    </source>
</reference>
<accession>A0A4P6JM00</accession>
<dbReference type="Pfam" id="PF13443">
    <property type="entry name" value="HTH_26"/>
    <property type="match status" value="1"/>
</dbReference>
<dbReference type="Proteomes" id="UP000290365">
    <property type="component" value="Chromosome"/>
</dbReference>
<proteinExistence type="predicted"/>
<evidence type="ECO:0000313" key="2">
    <source>
        <dbReference type="EMBL" id="QBD76297.1"/>
    </source>
</evidence>
<dbReference type="SMART" id="SM00530">
    <property type="entry name" value="HTH_XRE"/>
    <property type="match status" value="1"/>
</dbReference>
<organism evidence="2 3">
    <name type="scientific">Ktedonosporobacter rubrisoli</name>
    <dbReference type="NCBI Taxonomy" id="2509675"/>
    <lineage>
        <taxon>Bacteria</taxon>
        <taxon>Bacillati</taxon>
        <taxon>Chloroflexota</taxon>
        <taxon>Ktedonobacteria</taxon>
        <taxon>Ktedonobacterales</taxon>
        <taxon>Ktedonosporobacteraceae</taxon>
        <taxon>Ktedonosporobacter</taxon>
    </lineage>
</organism>
<dbReference type="GO" id="GO:0003677">
    <property type="term" value="F:DNA binding"/>
    <property type="evidence" value="ECO:0007669"/>
    <property type="project" value="InterPro"/>
</dbReference>
<dbReference type="AlphaFoldDB" id="A0A4P6JM00"/>
<dbReference type="SUPFAM" id="SSF47413">
    <property type="entry name" value="lambda repressor-like DNA-binding domains"/>
    <property type="match status" value="1"/>
</dbReference>